<accession>A0A9P3HFT5</accession>
<feature type="transmembrane region" description="Helical" evidence="11">
    <location>
        <begin position="781"/>
        <end position="801"/>
    </location>
</feature>
<evidence type="ECO:0000256" key="10">
    <source>
        <dbReference type="SAM" id="MobiDB-lite"/>
    </source>
</evidence>
<evidence type="ECO:0000256" key="4">
    <source>
        <dbReference type="ARBA" id="ARBA00022692"/>
    </source>
</evidence>
<dbReference type="Proteomes" id="UP000827284">
    <property type="component" value="Unassembled WGS sequence"/>
</dbReference>
<feature type="domain" description="ABC transmembrane type-1" evidence="13">
    <location>
        <begin position="786"/>
        <end position="1061"/>
    </location>
</feature>
<feature type="domain" description="ABC transporter" evidence="12">
    <location>
        <begin position="472"/>
        <end position="692"/>
    </location>
</feature>
<dbReference type="PROSITE" id="PS50893">
    <property type="entry name" value="ABC_TRANSPORTER_2"/>
    <property type="match status" value="2"/>
</dbReference>
<evidence type="ECO:0000256" key="6">
    <source>
        <dbReference type="ARBA" id="ARBA00022840"/>
    </source>
</evidence>
<dbReference type="PANTHER" id="PTHR24223:SF456">
    <property type="entry name" value="MULTIDRUG RESISTANCE-ASSOCIATED PROTEIN LETHAL(2)03659"/>
    <property type="match status" value="1"/>
</dbReference>
<keyword evidence="7 11" id="KW-1133">Transmembrane helix</keyword>
<dbReference type="FunFam" id="1.20.1560.10:FF:000006">
    <property type="entry name" value="ATP-binding cassette, sub-family C (CFTR/MRP), member 9"/>
    <property type="match status" value="1"/>
</dbReference>
<evidence type="ECO:0000256" key="3">
    <source>
        <dbReference type="ARBA" id="ARBA00022448"/>
    </source>
</evidence>
<dbReference type="CDD" id="cd03250">
    <property type="entry name" value="ABCC_MRP_domain1"/>
    <property type="match status" value="1"/>
</dbReference>
<keyword evidence="9" id="KW-0175">Coiled coil</keyword>
<reference evidence="14" key="2">
    <citation type="journal article" date="2022" name="Microbiol. Resour. Announc.">
        <title>Whole-Genome Sequence of Entomortierella parvispora E1425, a Mucoromycotan Fungus Associated with Burkholderiaceae-Related Endosymbiotic Bacteria.</title>
        <authorList>
            <person name="Herlambang A."/>
            <person name="Guo Y."/>
            <person name="Takashima Y."/>
            <person name="Narisawa K."/>
            <person name="Ohta H."/>
            <person name="Nishizawa T."/>
        </authorList>
    </citation>
    <scope>NUCLEOTIDE SEQUENCE</scope>
    <source>
        <strain evidence="14">E1425</strain>
    </source>
</reference>
<feature type="domain" description="ABC transporter" evidence="12">
    <location>
        <begin position="1100"/>
        <end position="1334"/>
    </location>
</feature>
<dbReference type="CDD" id="cd18606">
    <property type="entry name" value="ABC_6TM_YOR1_D2_like"/>
    <property type="match status" value="1"/>
</dbReference>
<evidence type="ECO:0000256" key="9">
    <source>
        <dbReference type="SAM" id="Coils"/>
    </source>
</evidence>
<keyword evidence="8 11" id="KW-0472">Membrane</keyword>
<evidence type="ECO:0000256" key="8">
    <source>
        <dbReference type="ARBA" id="ARBA00023136"/>
    </source>
</evidence>
<dbReference type="InterPro" id="IPR027417">
    <property type="entry name" value="P-loop_NTPase"/>
</dbReference>
<dbReference type="PROSITE" id="PS50929">
    <property type="entry name" value="ABC_TM1F"/>
    <property type="match status" value="2"/>
</dbReference>
<feature type="coiled-coil region" evidence="9">
    <location>
        <begin position="1049"/>
        <end position="1076"/>
    </location>
</feature>
<keyword evidence="15" id="KW-1185">Reference proteome</keyword>
<feature type="transmembrane region" description="Helical" evidence="11">
    <location>
        <begin position="399"/>
        <end position="421"/>
    </location>
</feature>
<keyword evidence="3" id="KW-0813">Transport</keyword>
<feature type="compositionally biased region" description="Polar residues" evidence="10">
    <location>
        <begin position="22"/>
        <end position="38"/>
    </location>
</feature>
<evidence type="ECO:0000313" key="15">
    <source>
        <dbReference type="Proteomes" id="UP000827284"/>
    </source>
</evidence>
<evidence type="ECO:0000256" key="7">
    <source>
        <dbReference type="ARBA" id="ARBA00022989"/>
    </source>
</evidence>
<feature type="region of interest" description="Disordered" evidence="10">
    <location>
        <begin position="1"/>
        <end position="56"/>
    </location>
</feature>
<dbReference type="GO" id="GO:0005524">
    <property type="term" value="F:ATP binding"/>
    <property type="evidence" value="ECO:0007669"/>
    <property type="project" value="UniProtKB-KW"/>
</dbReference>
<dbReference type="Gene3D" id="1.20.1560.10">
    <property type="entry name" value="ABC transporter type 1, transmembrane domain"/>
    <property type="match status" value="2"/>
</dbReference>
<dbReference type="SUPFAM" id="SSF52540">
    <property type="entry name" value="P-loop containing nucleoside triphosphate hydrolases"/>
    <property type="match status" value="2"/>
</dbReference>
<feature type="transmembrane region" description="Helical" evidence="11">
    <location>
        <begin position="821"/>
        <end position="843"/>
    </location>
</feature>
<evidence type="ECO:0000259" key="12">
    <source>
        <dbReference type="PROSITE" id="PS50893"/>
    </source>
</evidence>
<dbReference type="InterPro" id="IPR003439">
    <property type="entry name" value="ABC_transporter-like_ATP-bd"/>
</dbReference>
<sequence length="1347" mass="149230">MGRRTVNQKHRASEEERILGESNGNGYGSTQSIANNNQESRHSPISDQQNGPVSPETHANVFNRWTIWWANGLFRVGFNRQIQEDDLYQILDRRRAKVLGQLLADRWEMEKTRARAKNRTPSLLRALIMAFWTRYFPGYICLEIGDVCQIAAPWIFHSILVFVEQSQDAATTPPSAAQGFGLALAWFALSQVQNLVYQRWNMGSLKTGLYVRTALIDLVYQKATTLSARSHLLYPDGSIVNLMSTDISRVDSAANPFLIAICTPIYVAVVVCLLMNLMGPSALLGAAILMLSSPVQGWGMTTLGPVRKLASQMTDQRIRLSTEILQGIKVIKLFAWENSFLAKLAAIRSKELSHVRRILRNRGFIIATSSTLPILASALSLVLYSALGNELKPEIVFPALAYYGIMRVPMLIMPNCINMAVDAYVALGRIQEFLLAEDSEVKHEINSSLKEAIVMNHADFIWETLSSSNERAEISTGSESRPFLPCLQNIHLRIPRGSLVAVVGSVGSGKSSLLQAMVGNMTKSAGQVLQGTTISYASQTPWIQNASIRDNILFDTPFDEDRYWRVVRACCLDQDLKSFPSGDLTEIGERGVNLSGGQKARLSLARSVYFDAGMVIMDDPLSAVDAHVGARLWKECVLKELKAKTRVIATHQLHVLPSVDYIIFMKEGSIAEEGTYQELLAKGGTFSELMGQYGGVEESSRLSSGSATPVSSTDRDISKDIEFYSEAATETEQDEICNVDSTSAGKTETTTAGLKLVIEEEREIGAVGSQVYIQYFSMAGAGIWSAVLFCYILQQVCGILMNYWLSLWSDQSLPTTNNVNMLVYGGFGFAQCILFAIATQLLAEAIIRTTTAMHSAAFYHVLRAPLSFYDSTPIGRILNRFSKDVDVLDNVLWQMMNDILTTLLIVLGSVFVGITYFPYLIFAVFPMAGFYYGISVYYRSTSREVKRLDSTLRSKLYSYFSESLTGMGTIRAYDRVGLAVSTNRQRLDDSNRAYYLFQMGTRWIAFRVQVLGPLLILSAALYVVKERFVISAASAGLVLSYLARTSADMNFVVQMLASLENNMNAAERLVHYIKNLPQQSPTKSRPEFQPHQDWPSQGAIEFRDVTMRYRPELPPVLRGVSFNVQAGQKLGVVGRTGAGKSSLIQALFLLSELEQGHIILDGIDTQTLGAEDLRSKIGIIPQDPVLFQGSFRYNLDPLDRHTEQELWQVLETSDLKGYVQAQEGGLDAMISAQGENLSVGQRQLVCLSRALLAKSKIVVLDEATASVDMATDALIQRAIRVDFVSSTVITVAHRINTIIDYDKILVMQDGQVAEYASPQELLDNPDSAFSKLVDETGALNAAHLRSL</sequence>
<dbReference type="FunFam" id="3.40.50.300:FF:000997">
    <property type="entry name" value="Multidrug resistance-associated protein 1"/>
    <property type="match status" value="1"/>
</dbReference>
<evidence type="ECO:0000259" key="13">
    <source>
        <dbReference type="PROSITE" id="PS50929"/>
    </source>
</evidence>
<keyword evidence="6" id="KW-0067">ATP-binding</keyword>
<comment type="subcellular location">
    <subcellularLocation>
        <location evidence="1">Membrane</location>
        <topology evidence="1">Multi-pass membrane protein</topology>
    </subcellularLocation>
</comment>
<evidence type="ECO:0000256" key="1">
    <source>
        <dbReference type="ARBA" id="ARBA00004141"/>
    </source>
</evidence>
<organism evidence="14 15">
    <name type="scientific">Entomortierella parvispora</name>
    <dbReference type="NCBI Taxonomy" id="205924"/>
    <lineage>
        <taxon>Eukaryota</taxon>
        <taxon>Fungi</taxon>
        <taxon>Fungi incertae sedis</taxon>
        <taxon>Mucoromycota</taxon>
        <taxon>Mortierellomycotina</taxon>
        <taxon>Mortierellomycetes</taxon>
        <taxon>Mortierellales</taxon>
        <taxon>Mortierellaceae</taxon>
        <taxon>Entomortierella</taxon>
    </lineage>
</organism>
<dbReference type="Pfam" id="PF00664">
    <property type="entry name" value="ABC_membrane"/>
    <property type="match status" value="2"/>
</dbReference>
<evidence type="ECO:0000313" key="14">
    <source>
        <dbReference type="EMBL" id="GJJ75899.1"/>
    </source>
</evidence>
<dbReference type="PROSITE" id="PS00211">
    <property type="entry name" value="ABC_TRANSPORTER_1"/>
    <property type="match status" value="2"/>
</dbReference>
<evidence type="ECO:0000256" key="2">
    <source>
        <dbReference type="ARBA" id="ARBA00009726"/>
    </source>
</evidence>
<comment type="similarity">
    <text evidence="2">Belongs to the ABC transporter superfamily. ABCC family. Conjugate transporter (TC 3.A.1.208) subfamily.</text>
</comment>
<proteinExistence type="inferred from homology"/>
<dbReference type="InterPro" id="IPR036640">
    <property type="entry name" value="ABC1_TM_sf"/>
</dbReference>
<dbReference type="FunFam" id="3.40.50.300:FF:000163">
    <property type="entry name" value="Multidrug resistance-associated protein member 4"/>
    <property type="match status" value="1"/>
</dbReference>
<dbReference type="InterPro" id="IPR003593">
    <property type="entry name" value="AAA+_ATPase"/>
</dbReference>
<dbReference type="InterPro" id="IPR017871">
    <property type="entry name" value="ABC_transporter-like_CS"/>
</dbReference>
<dbReference type="GO" id="GO:0016020">
    <property type="term" value="C:membrane"/>
    <property type="evidence" value="ECO:0007669"/>
    <property type="project" value="UniProtKB-SubCell"/>
</dbReference>
<keyword evidence="4 11" id="KW-0812">Transmembrane</keyword>
<dbReference type="SUPFAM" id="SSF90123">
    <property type="entry name" value="ABC transporter transmembrane region"/>
    <property type="match status" value="2"/>
</dbReference>
<dbReference type="OrthoDB" id="6500128at2759"/>
<feature type="transmembrane region" description="Helical" evidence="11">
    <location>
        <begin position="257"/>
        <end position="277"/>
    </location>
</feature>
<dbReference type="Gene3D" id="3.40.50.300">
    <property type="entry name" value="P-loop containing nucleotide triphosphate hydrolases"/>
    <property type="match status" value="2"/>
</dbReference>
<keyword evidence="5" id="KW-0547">Nucleotide-binding</keyword>
<dbReference type="FunFam" id="1.20.1560.10:FF:000010">
    <property type="entry name" value="Multidrug resistance-associated ABC transporter"/>
    <property type="match status" value="1"/>
</dbReference>
<dbReference type="GO" id="GO:0016887">
    <property type="term" value="F:ATP hydrolysis activity"/>
    <property type="evidence" value="ECO:0007669"/>
    <property type="project" value="InterPro"/>
</dbReference>
<feature type="domain" description="ABC transmembrane type-1" evidence="13">
    <location>
        <begin position="144"/>
        <end position="422"/>
    </location>
</feature>
<dbReference type="CDD" id="cd03244">
    <property type="entry name" value="ABCC_MRP_domain2"/>
    <property type="match status" value="1"/>
</dbReference>
<dbReference type="CDD" id="cd18597">
    <property type="entry name" value="ABC_6TM_YOR1_D1_like"/>
    <property type="match status" value="1"/>
</dbReference>
<evidence type="ECO:0000256" key="5">
    <source>
        <dbReference type="ARBA" id="ARBA00022741"/>
    </source>
</evidence>
<dbReference type="InterPro" id="IPR050173">
    <property type="entry name" value="ABC_transporter_C-like"/>
</dbReference>
<feature type="compositionally biased region" description="Basic residues" evidence="10">
    <location>
        <begin position="1"/>
        <end position="10"/>
    </location>
</feature>
<dbReference type="InterPro" id="IPR011527">
    <property type="entry name" value="ABC1_TM_dom"/>
</dbReference>
<evidence type="ECO:0000256" key="11">
    <source>
        <dbReference type="SAM" id="Phobius"/>
    </source>
</evidence>
<protein>
    <submittedName>
        <fullName evidence="14">Uncharacterized protein</fullName>
    </submittedName>
</protein>
<comment type="caution">
    <text evidence="14">The sequence shown here is derived from an EMBL/GenBank/DDBJ whole genome shotgun (WGS) entry which is preliminary data.</text>
</comment>
<feature type="transmembrane region" description="Helical" evidence="11">
    <location>
        <begin position="283"/>
        <end position="303"/>
    </location>
</feature>
<dbReference type="GO" id="GO:0140359">
    <property type="term" value="F:ABC-type transporter activity"/>
    <property type="evidence" value="ECO:0007669"/>
    <property type="project" value="InterPro"/>
</dbReference>
<dbReference type="SMART" id="SM00382">
    <property type="entry name" value="AAA"/>
    <property type="match status" value="2"/>
</dbReference>
<feature type="transmembrane region" description="Helical" evidence="11">
    <location>
        <begin position="364"/>
        <end position="387"/>
    </location>
</feature>
<gene>
    <name evidence="14" type="ORF">EMPS_08257</name>
</gene>
<dbReference type="EMBL" id="BQFW01000011">
    <property type="protein sequence ID" value="GJJ75899.1"/>
    <property type="molecule type" value="Genomic_DNA"/>
</dbReference>
<reference evidence="14" key="1">
    <citation type="submission" date="2021-11" db="EMBL/GenBank/DDBJ databases">
        <authorList>
            <person name="Herlambang A."/>
            <person name="Guo Y."/>
            <person name="Takashima Y."/>
            <person name="Nishizawa T."/>
        </authorList>
    </citation>
    <scope>NUCLEOTIDE SEQUENCE</scope>
    <source>
        <strain evidence="14">E1425</strain>
    </source>
</reference>
<dbReference type="PANTHER" id="PTHR24223">
    <property type="entry name" value="ATP-BINDING CASSETTE SUB-FAMILY C"/>
    <property type="match status" value="1"/>
</dbReference>
<dbReference type="Pfam" id="PF00005">
    <property type="entry name" value="ABC_tran"/>
    <property type="match status" value="2"/>
</dbReference>
<name>A0A9P3HFT5_9FUNG</name>